<dbReference type="PANTHER" id="PTHR43309:SF5">
    <property type="entry name" value="5-OXOPROLINASE SUBUNIT C"/>
    <property type="match status" value="1"/>
</dbReference>
<keyword evidence="3" id="KW-0067">ATP-binding</keyword>
<evidence type="ECO:0000256" key="3">
    <source>
        <dbReference type="ARBA" id="ARBA00022840"/>
    </source>
</evidence>
<proteinExistence type="predicted"/>
<dbReference type="PANTHER" id="PTHR43309">
    <property type="entry name" value="5-OXOPROLINASE SUBUNIT C"/>
    <property type="match status" value="1"/>
</dbReference>
<dbReference type="Gene3D" id="2.40.100.10">
    <property type="entry name" value="Cyclophilin-like"/>
    <property type="match status" value="1"/>
</dbReference>
<name>A0A1H9PWC7_9BACI</name>
<dbReference type="STRING" id="531814.SAMN04487944_105164"/>
<dbReference type="InterPro" id="IPR029000">
    <property type="entry name" value="Cyclophilin-like_dom_sf"/>
</dbReference>
<evidence type="ECO:0000259" key="4">
    <source>
        <dbReference type="SMART" id="SM00797"/>
    </source>
</evidence>
<dbReference type="GO" id="GO:0016787">
    <property type="term" value="F:hydrolase activity"/>
    <property type="evidence" value="ECO:0007669"/>
    <property type="project" value="UniProtKB-KW"/>
</dbReference>
<evidence type="ECO:0000313" key="6">
    <source>
        <dbReference type="Proteomes" id="UP000199687"/>
    </source>
</evidence>
<dbReference type="RefSeq" id="WP_245711617.1">
    <property type="nucleotide sequence ID" value="NZ_FOGL01000005.1"/>
</dbReference>
<dbReference type="GO" id="GO:0005524">
    <property type="term" value="F:ATP binding"/>
    <property type="evidence" value="ECO:0007669"/>
    <property type="project" value="UniProtKB-KW"/>
</dbReference>
<dbReference type="InterPro" id="IPR003778">
    <property type="entry name" value="CT_A_B"/>
</dbReference>
<protein>
    <submittedName>
        <fullName evidence="5">Antagonist of KipI</fullName>
    </submittedName>
</protein>
<evidence type="ECO:0000256" key="2">
    <source>
        <dbReference type="ARBA" id="ARBA00022801"/>
    </source>
</evidence>
<feature type="domain" description="Carboxyltransferase" evidence="4">
    <location>
        <begin position="23"/>
        <end position="302"/>
    </location>
</feature>
<keyword evidence="2" id="KW-0378">Hydrolase</keyword>
<dbReference type="SMART" id="SM00797">
    <property type="entry name" value="AHS2"/>
    <property type="match status" value="1"/>
</dbReference>
<dbReference type="Proteomes" id="UP000199687">
    <property type="component" value="Unassembled WGS sequence"/>
</dbReference>
<dbReference type="EMBL" id="FOGL01000005">
    <property type="protein sequence ID" value="SER52079.1"/>
    <property type="molecule type" value="Genomic_DNA"/>
</dbReference>
<reference evidence="5 6" key="1">
    <citation type="submission" date="2016-10" db="EMBL/GenBank/DDBJ databases">
        <authorList>
            <person name="de Groot N.N."/>
        </authorList>
    </citation>
    <scope>NUCLEOTIDE SEQUENCE [LARGE SCALE GENOMIC DNA]</scope>
    <source>
        <strain evidence="5 6">CGMCC 1.7727</strain>
    </source>
</reference>
<sequence>MMKIIEEGLHTTIQDLGRVNYQSYGFSPGGPMDKTAMRIGNYLVGNEDNEAVLEMCFIGPTIEFTCDSVIAVTGAEMTAFLNGKELQLHRPVPVFKGDNLQCRACKKGIYAYLSVKGGIRVEKRLGSRSMIARYNGDDFLARKIKNNDQLPIQPFAVSKAINWKLNDRIFNYIQKEETVVRFLNGAQFDWFADNGLSDINWKISPKSNRMGYRLIGDRVIETIHDKQLLTEPVQFGAIQIPPDGMPIILMADGQPTGGYPKIGQVIQADLPKLSQLTPAKSVKLERCTMESAIRELKSQENFLSQLKQIMLYRWREIGDGIKL</sequence>
<accession>A0A1H9PWC7</accession>
<evidence type="ECO:0000256" key="1">
    <source>
        <dbReference type="ARBA" id="ARBA00022741"/>
    </source>
</evidence>
<dbReference type="Pfam" id="PF02626">
    <property type="entry name" value="CT_A_B"/>
    <property type="match status" value="1"/>
</dbReference>
<dbReference type="InterPro" id="IPR052708">
    <property type="entry name" value="PxpC"/>
</dbReference>
<keyword evidence="6" id="KW-1185">Reference proteome</keyword>
<keyword evidence="1" id="KW-0547">Nucleotide-binding</keyword>
<dbReference type="NCBIfam" id="TIGR00724">
    <property type="entry name" value="urea_amlyse_rel"/>
    <property type="match status" value="1"/>
</dbReference>
<organism evidence="5 6">
    <name type="scientific">Gracilibacillus ureilyticus</name>
    <dbReference type="NCBI Taxonomy" id="531814"/>
    <lineage>
        <taxon>Bacteria</taxon>
        <taxon>Bacillati</taxon>
        <taxon>Bacillota</taxon>
        <taxon>Bacilli</taxon>
        <taxon>Bacillales</taxon>
        <taxon>Bacillaceae</taxon>
        <taxon>Gracilibacillus</taxon>
    </lineage>
</organism>
<gene>
    <name evidence="5" type="ORF">SAMN04487944_105164</name>
</gene>
<dbReference type="AlphaFoldDB" id="A0A1H9PWC7"/>
<dbReference type="SUPFAM" id="SSF50891">
    <property type="entry name" value="Cyclophilin-like"/>
    <property type="match status" value="1"/>
</dbReference>
<evidence type="ECO:0000313" key="5">
    <source>
        <dbReference type="EMBL" id="SER52079.1"/>
    </source>
</evidence>